<keyword evidence="3" id="KW-0804">Transcription</keyword>
<keyword evidence="1" id="KW-0805">Transcription regulation</keyword>
<feature type="domain" description="HTH luxR-type" evidence="4">
    <location>
        <begin position="174"/>
        <end position="239"/>
    </location>
</feature>
<gene>
    <name evidence="5" type="ORF">WG622_17185</name>
</gene>
<dbReference type="PROSITE" id="PS50043">
    <property type="entry name" value="HTH_LUXR_2"/>
    <property type="match status" value="1"/>
</dbReference>
<evidence type="ECO:0000313" key="5">
    <source>
        <dbReference type="EMBL" id="MEJ5219992.1"/>
    </source>
</evidence>
<protein>
    <submittedName>
        <fullName evidence="5">LuxR C-terminal-related transcriptional regulator</fullName>
    </submittedName>
</protein>
<dbReference type="SUPFAM" id="SSF46894">
    <property type="entry name" value="C-terminal effector domain of the bipartite response regulators"/>
    <property type="match status" value="1"/>
</dbReference>
<keyword evidence="6" id="KW-1185">Reference proteome</keyword>
<dbReference type="Pfam" id="PF00196">
    <property type="entry name" value="GerE"/>
    <property type="match status" value="1"/>
</dbReference>
<proteinExistence type="predicted"/>
<dbReference type="InterPro" id="IPR000792">
    <property type="entry name" value="Tscrpt_reg_LuxR_C"/>
</dbReference>
<reference evidence="5 6" key="1">
    <citation type="submission" date="2024-03" db="EMBL/GenBank/DDBJ databases">
        <title>Cognatishimia coralii sp. nov., a marine bacterium isolated from coral surrounding seawater.</title>
        <authorList>
            <person name="Liu X."/>
            <person name="Liu S."/>
            <person name="Sun H."/>
            <person name="Zhang Y."/>
        </authorList>
    </citation>
    <scope>NUCLEOTIDE SEQUENCE [LARGE SCALE GENOMIC DNA]</scope>
    <source>
        <strain evidence="5 6">D5M38</strain>
    </source>
</reference>
<dbReference type="EMBL" id="JBBGAZ010000015">
    <property type="protein sequence ID" value="MEJ5219992.1"/>
    <property type="molecule type" value="Genomic_DNA"/>
</dbReference>
<dbReference type="Proteomes" id="UP001368270">
    <property type="component" value="Unassembled WGS sequence"/>
</dbReference>
<dbReference type="Gene3D" id="1.10.10.10">
    <property type="entry name" value="Winged helix-like DNA-binding domain superfamily/Winged helix DNA-binding domain"/>
    <property type="match status" value="1"/>
</dbReference>
<dbReference type="PRINTS" id="PR00038">
    <property type="entry name" value="HTHLUXR"/>
</dbReference>
<comment type="caution">
    <text evidence="5">The sequence shown here is derived from an EMBL/GenBank/DDBJ whole genome shotgun (WGS) entry which is preliminary data.</text>
</comment>
<dbReference type="InterPro" id="IPR036388">
    <property type="entry name" value="WH-like_DNA-bd_sf"/>
</dbReference>
<dbReference type="CDD" id="cd06170">
    <property type="entry name" value="LuxR_C_like"/>
    <property type="match status" value="1"/>
</dbReference>
<keyword evidence="2" id="KW-0238">DNA-binding</keyword>
<evidence type="ECO:0000256" key="1">
    <source>
        <dbReference type="ARBA" id="ARBA00023015"/>
    </source>
</evidence>
<accession>A0ABU8QKN4</accession>
<evidence type="ECO:0000256" key="3">
    <source>
        <dbReference type="ARBA" id="ARBA00023163"/>
    </source>
</evidence>
<dbReference type="Gene3D" id="3.30.450.80">
    <property type="entry name" value="Transcription factor LuxR-like, autoinducer-binding domain"/>
    <property type="match status" value="1"/>
</dbReference>
<organism evidence="5 6">
    <name type="scientific">Cognatishimia coralii</name>
    <dbReference type="NCBI Taxonomy" id="3083254"/>
    <lineage>
        <taxon>Bacteria</taxon>
        <taxon>Pseudomonadati</taxon>
        <taxon>Pseudomonadota</taxon>
        <taxon>Alphaproteobacteria</taxon>
        <taxon>Rhodobacterales</taxon>
        <taxon>Paracoccaceae</taxon>
        <taxon>Cognatishimia</taxon>
    </lineage>
</organism>
<dbReference type="PANTHER" id="PTHR44688:SF16">
    <property type="entry name" value="DNA-BINDING TRANSCRIPTIONAL ACTIVATOR DEVR_DOSR"/>
    <property type="match status" value="1"/>
</dbReference>
<dbReference type="PANTHER" id="PTHR44688">
    <property type="entry name" value="DNA-BINDING TRANSCRIPTIONAL ACTIVATOR DEVR_DOSR"/>
    <property type="match status" value="1"/>
</dbReference>
<evidence type="ECO:0000259" key="4">
    <source>
        <dbReference type="PROSITE" id="PS50043"/>
    </source>
</evidence>
<dbReference type="InterPro" id="IPR016032">
    <property type="entry name" value="Sig_transdc_resp-reg_C-effctor"/>
</dbReference>
<dbReference type="InterPro" id="IPR036693">
    <property type="entry name" value="TF_LuxR_autoind-bd_dom_sf"/>
</dbReference>
<evidence type="ECO:0000256" key="2">
    <source>
        <dbReference type="ARBA" id="ARBA00023125"/>
    </source>
</evidence>
<sequence length="241" mass="26726">MSDNIDFANLTLDLALEERLDKKWNRLNQAVLALGGTSLTLGTSRAGAEHPDFFVSSYENKSFWKDYLEQDWHECDPSAVNAVKNIRKTIWETEPQKRFRRSTKFDDFSGSLSSSGLMSMLCFTNESSNGRIVSGFTVTINAPLSDLTEDQLAGFETLSKVHSAMSLNIVDLSGSHSLTKLSEREIDVLRLLSKGQVITQIAFQLGISYRMVTRHLTSAKEKLGALTNENAVSIAVELGLV</sequence>
<dbReference type="SMART" id="SM00421">
    <property type="entry name" value="HTH_LUXR"/>
    <property type="match status" value="1"/>
</dbReference>
<name>A0ABU8QKN4_9RHOB</name>
<dbReference type="RefSeq" id="WP_339404646.1">
    <property type="nucleotide sequence ID" value="NZ_JBBGAZ010000015.1"/>
</dbReference>
<evidence type="ECO:0000313" key="6">
    <source>
        <dbReference type="Proteomes" id="UP001368270"/>
    </source>
</evidence>